<gene>
    <name evidence="2" type="ORF">NCTC13102_00819</name>
</gene>
<protein>
    <submittedName>
        <fullName evidence="2">Uncharacterized protein</fullName>
    </submittedName>
</protein>
<organism evidence="2 3">
    <name type="scientific">Helicobacter fennelliae</name>
    <dbReference type="NCBI Taxonomy" id="215"/>
    <lineage>
        <taxon>Bacteria</taxon>
        <taxon>Pseudomonadati</taxon>
        <taxon>Campylobacterota</taxon>
        <taxon>Epsilonproteobacteria</taxon>
        <taxon>Campylobacterales</taxon>
        <taxon>Helicobacteraceae</taxon>
        <taxon>Helicobacter</taxon>
    </lineage>
</organism>
<accession>A0A2X3B395</accession>
<dbReference type="EMBL" id="UAWL01000006">
    <property type="protein sequence ID" value="SQB98362.1"/>
    <property type="molecule type" value="Genomic_DNA"/>
</dbReference>
<dbReference type="Proteomes" id="UP000250166">
    <property type="component" value="Unassembled WGS sequence"/>
</dbReference>
<proteinExistence type="predicted"/>
<feature type="transmembrane region" description="Helical" evidence="1">
    <location>
        <begin position="66"/>
        <end position="85"/>
    </location>
</feature>
<evidence type="ECO:0000313" key="2">
    <source>
        <dbReference type="EMBL" id="SQB98362.1"/>
    </source>
</evidence>
<sequence>MKITNLVYLCVCAGMLPFAFVSHGENKVVEFLLLVAIPYIYYFVLYKPLLDFELAIKNKIITKNNYMYLLENNLFVYLVSFAIPII</sequence>
<feature type="transmembrane region" description="Helical" evidence="1">
    <location>
        <begin position="6"/>
        <end position="21"/>
    </location>
</feature>
<keyword evidence="1" id="KW-1133">Transmembrane helix</keyword>
<keyword evidence="1" id="KW-0812">Transmembrane</keyword>
<evidence type="ECO:0000313" key="3">
    <source>
        <dbReference type="Proteomes" id="UP000250166"/>
    </source>
</evidence>
<name>A0A2X3B395_9HELI</name>
<evidence type="ECO:0000256" key="1">
    <source>
        <dbReference type="SAM" id="Phobius"/>
    </source>
</evidence>
<feature type="transmembrane region" description="Helical" evidence="1">
    <location>
        <begin position="28"/>
        <end position="46"/>
    </location>
</feature>
<dbReference type="AlphaFoldDB" id="A0A2X3B395"/>
<dbReference type="RefSeq" id="WP_112058497.1">
    <property type="nucleotide sequence ID" value="NZ_UAWL01000006.1"/>
</dbReference>
<keyword evidence="1" id="KW-0472">Membrane</keyword>
<reference evidence="2 3" key="1">
    <citation type="submission" date="2018-06" db="EMBL/GenBank/DDBJ databases">
        <authorList>
            <consortium name="Pathogen Informatics"/>
            <person name="Doyle S."/>
        </authorList>
    </citation>
    <scope>NUCLEOTIDE SEQUENCE [LARGE SCALE GENOMIC DNA]</scope>
    <source>
        <strain evidence="2 3">NCTC13102</strain>
    </source>
</reference>